<evidence type="ECO:0000256" key="1">
    <source>
        <dbReference type="SAM" id="MobiDB-lite"/>
    </source>
</evidence>
<feature type="compositionally biased region" description="Basic and acidic residues" evidence="1">
    <location>
        <begin position="22"/>
        <end position="32"/>
    </location>
</feature>
<dbReference type="EMBL" id="CAXLJM020000104">
    <property type="protein sequence ID" value="CAL8134254.1"/>
    <property type="molecule type" value="Genomic_DNA"/>
</dbReference>
<accession>A0ABP1RS87</accession>
<name>A0ABP1RS87_9HEXA</name>
<protein>
    <submittedName>
        <fullName evidence="2">Uncharacterized protein</fullName>
    </submittedName>
</protein>
<dbReference type="Proteomes" id="UP001642540">
    <property type="component" value="Unassembled WGS sequence"/>
</dbReference>
<feature type="region of interest" description="Disordered" evidence="1">
    <location>
        <begin position="1"/>
        <end position="34"/>
    </location>
</feature>
<proteinExistence type="predicted"/>
<feature type="region of interest" description="Disordered" evidence="1">
    <location>
        <begin position="148"/>
        <end position="168"/>
    </location>
</feature>
<evidence type="ECO:0000313" key="3">
    <source>
        <dbReference type="Proteomes" id="UP001642540"/>
    </source>
</evidence>
<feature type="compositionally biased region" description="Polar residues" evidence="1">
    <location>
        <begin position="150"/>
        <end position="164"/>
    </location>
</feature>
<sequence>MRLGFGGGQATDALHGWTPSRGGDRNDDKESSSEVISKTLRSGIEYKAVTSTGKRDNTYKKLTPRLCRLIRMFLKNYSVKPEKFSHYGSDDWVLALTGLLKTAGDVFGICPADVRNWMAVESIFTDSNKEYGPIGARGQDTAAANLPIPTASQEDGNASTNPEDNSVEALPIQPDVDTYGKPPVLERYDVPVDPNEVYGQPENELGSQQDEDYSGLPCLLPDVVTPPPGILDTYLAPVLDGVEDLPLAQLSGLSLHEFYSQIEEFLGDSVKELYD</sequence>
<comment type="caution">
    <text evidence="2">The sequence shown here is derived from an EMBL/GenBank/DDBJ whole genome shotgun (WGS) entry which is preliminary data.</text>
</comment>
<organism evidence="2 3">
    <name type="scientific">Orchesella dallaii</name>
    <dbReference type="NCBI Taxonomy" id="48710"/>
    <lineage>
        <taxon>Eukaryota</taxon>
        <taxon>Metazoa</taxon>
        <taxon>Ecdysozoa</taxon>
        <taxon>Arthropoda</taxon>
        <taxon>Hexapoda</taxon>
        <taxon>Collembola</taxon>
        <taxon>Entomobryomorpha</taxon>
        <taxon>Entomobryoidea</taxon>
        <taxon>Orchesellidae</taxon>
        <taxon>Orchesellinae</taxon>
        <taxon>Orchesella</taxon>
    </lineage>
</organism>
<keyword evidence="3" id="KW-1185">Reference proteome</keyword>
<evidence type="ECO:0000313" key="2">
    <source>
        <dbReference type="EMBL" id="CAL8134254.1"/>
    </source>
</evidence>
<reference evidence="2 3" key="1">
    <citation type="submission" date="2024-08" db="EMBL/GenBank/DDBJ databases">
        <authorList>
            <person name="Cucini C."/>
            <person name="Frati F."/>
        </authorList>
    </citation>
    <scope>NUCLEOTIDE SEQUENCE [LARGE SCALE GENOMIC DNA]</scope>
</reference>
<gene>
    <name evidence="2" type="ORF">ODALV1_LOCUS25438</name>
</gene>